<name>A0A7R9QED9_9ACAR</name>
<feature type="compositionally biased region" description="Low complexity" evidence="1">
    <location>
        <begin position="115"/>
        <end position="127"/>
    </location>
</feature>
<sequence>MDGNYCTPTICELIYKNIVGQSVNHNSATRSQSSYTVRLVTLIEDKRTMSWANTKKRPSSSSSQGRDGRDGTGSSGSGSGGQGREGRSRSPTHSRNGRTNSADEWHRSSSSPRQPLGSGPPVSPLLVRRSPSPNHYYDFDYFMRMSNRIHDDFRDDHDRGKCQHTLPTNTVGGDCPSIQLRYLTDVVYRISCDIFSSADKFTKRLPIY</sequence>
<dbReference type="AlphaFoldDB" id="A0A7R9QED9"/>
<feature type="compositionally biased region" description="Gly residues" evidence="1">
    <location>
        <begin position="71"/>
        <end position="83"/>
    </location>
</feature>
<gene>
    <name evidence="2" type="ORF">ONB1V03_LOCUS2925</name>
</gene>
<proteinExistence type="predicted"/>
<evidence type="ECO:0000313" key="3">
    <source>
        <dbReference type="Proteomes" id="UP000728032"/>
    </source>
</evidence>
<evidence type="ECO:0000256" key="1">
    <source>
        <dbReference type="SAM" id="MobiDB-lite"/>
    </source>
</evidence>
<protein>
    <submittedName>
        <fullName evidence="2">Uncharacterized protein</fullName>
    </submittedName>
</protein>
<reference evidence="2" key="1">
    <citation type="submission" date="2020-11" db="EMBL/GenBank/DDBJ databases">
        <authorList>
            <person name="Tran Van P."/>
        </authorList>
    </citation>
    <scope>NUCLEOTIDE SEQUENCE</scope>
</reference>
<accession>A0A7R9QED9</accession>
<keyword evidence="3" id="KW-1185">Reference proteome</keyword>
<evidence type="ECO:0000313" key="2">
    <source>
        <dbReference type="EMBL" id="CAD7641117.1"/>
    </source>
</evidence>
<dbReference type="Proteomes" id="UP000728032">
    <property type="component" value="Unassembled WGS sequence"/>
</dbReference>
<organism evidence="2">
    <name type="scientific">Oppiella nova</name>
    <dbReference type="NCBI Taxonomy" id="334625"/>
    <lineage>
        <taxon>Eukaryota</taxon>
        <taxon>Metazoa</taxon>
        <taxon>Ecdysozoa</taxon>
        <taxon>Arthropoda</taxon>
        <taxon>Chelicerata</taxon>
        <taxon>Arachnida</taxon>
        <taxon>Acari</taxon>
        <taxon>Acariformes</taxon>
        <taxon>Sarcoptiformes</taxon>
        <taxon>Oribatida</taxon>
        <taxon>Brachypylina</taxon>
        <taxon>Oppioidea</taxon>
        <taxon>Oppiidae</taxon>
        <taxon>Oppiella</taxon>
    </lineage>
</organism>
<dbReference type="EMBL" id="OC915596">
    <property type="protein sequence ID" value="CAD7641117.1"/>
    <property type="molecule type" value="Genomic_DNA"/>
</dbReference>
<feature type="region of interest" description="Disordered" evidence="1">
    <location>
        <begin position="50"/>
        <end position="130"/>
    </location>
</feature>
<dbReference type="EMBL" id="CAJPVJ010000771">
    <property type="protein sequence ID" value="CAG2163346.1"/>
    <property type="molecule type" value="Genomic_DNA"/>
</dbReference>